<dbReference type="EMBL" id="JACGCM010000182">
    <property type="protein sequence ID" value="KAF6175512.1"/>
    <property type="molecule type" value="Genomic_DNA"/>
</dbReference>
<gene>
    <name evidence="3" type="ORF">GIB67_022002</name>
</gene>
<organism evidence="3 4">
    <name type="scientific">Kingdonia uniflora</name>
    <dbReference type="NCBI Taxonomy" id="39325"/>
    <lineage>
        <taxon>Eukaryota</taxon>
        <taxon>Viridiplantae</taxon>
        <taxon>Streptophyta</taxon>
        <taxon>Embryophyta</taxon>
        <taxon>Tracheophyta</taxon>
        <taxon>Spermatophyta</taxon>
        <taxon>Magnoliopsida</taxon>
        <taxon>Ranunculales</taxon>
        <taxon>Circaeasteraceae</taxon>
        <taxon>Kingdonia</taxon>
    </lineage>
</organism>
<accession>A0A7J7P8B8</accession>
<dbReference type="PANTHER" id="PTHR22835:SF507">
    <property type="entry name" value="GDSL-LIKE LIPASE_ACYLHYDROLASE SUPERFAMILY PROTEIN"/>
    <property type="match status" value="1"/>
</dbReference>
<dbReference type="Proteomes" id="UP000541444">
    <property type="component" value="Unassembled WGS sequence"/>
</dbReference>
<reference evidence="3 4" key="1">
    <citation type="journal article" date="2020" name="IScience">
        <title>Genome Sequencing of the Endangered Kingdonia uniflora (Circaeasteraceae, Ranunculales) Reveals Potential Mechanisms of Evolutionary Specialization.</title>
        <authorList>
            <person name="Sun Y."/>
            <person name="Deng T."/>
            <person name="Zhang A."/>
            <person name="Moore M.J."/>
            <person name="Landis J.B."/>
            <person name="Lin N."/>
            <person name="Zhang H."/>
            <person name="Zhang X."/>
            <person name="Huang J."/>
            <person name="Zhang X."/>
            <person name="Sun H."/>
            <person name="Wang H."/>
        </authorList>
    </citation>
    <scope>NUCLEOTIDE SEQUENCE [LARGE SCALE GENOMIC DNA]</scope>
    <source>
        <strain evidence="3">TB1705</strain>
        <tissue evidence="3">Leaf</tissue>
    </source>
</reference>
<feature type="signal peptide" evidence="2">
    <location>
        <begin position="1"/>
        <end position="25"/>
    </location>
</feature>
<evidence type="ECO:0000313" key="4">
    <source>
        <dbReference type="Proteomes" id="UP000541444"/>
    </source>
</evidence>
<keyword evidence="2" id="KW-0732">Signal</keyword>
<comment type="caution">
    <text evidence="3">The sequence shown here is derived from an EMBL/GenBank/DDBJ whole genome shotgun (WGS) entry which is preliminary data.</text>
</comment>
<feature type="chain" id="PRO_5029488703" description="GDSL esterase/lipase" evidence="2">
    <location>
        <begin position="26"/>
        <end position="228"/>
    </location>
</feature>
<dbReference type="OrthoDB" id="655468at2759"/>
<protein>
    <recommendedName>
        <fullName evidence="5">GDSL esterase/lipase</fullName>
    </recommendedName>
</protein>
<dbReference type="PANTHER" id="PTHR22835">
    <property type="entry name" value="ZINC FINGER FYVE DOMAIN CONTAINING PROTEIN"/>
    <property type="match status" value="1"/>
</dbReference>
<evidence type="ECO:0000313" key="3">
    <source>
        <dbReference type="EMBL" id="KAF6175512.1"/>
    </source>
</evidence>
<sequence>MGYRVSTSLLLPWIFIAMFPLIAESKFSRRPILINLGDANSDTGGVLAGAGLPIGLPHGITFFHKGESLNISYLNPYLDSLAPNFTSGVNFAVADAMTLPLFVPFHLDVQVRQFVRFKNRSFELLSQVWWQEIFDPKELALHHHNDSDLDKIGRFRVHNDVAKAFNKGLRVVCKELRSKLRDATIVYLDIYAIKYDLFARYKNFEKMVNDFMFYDVGVTDIEGTYPST</sequence>
<name>A0A7J7P8B8_9MAGN</name>
<evidence type="ECO:0008006" key="5">
    <source>
        <dbReference type="Google" id="ProtNLM"/>
    </source>
</evidence>
<keyword evidence="4" id="KW-1185">Reference proteome</keyword>
<dbReference type="Gene3D" id="3.40.50.1110">
    <property type="entry name" value="SGNH hydrolase"/>
    <property type="match status" value="1"/>
</dbReference>
<dbReference type="AlphaFoldDB" id="A0A7J7P8B8"/>
<comment type="similarity">
    <text evidence="1">Belongs to the 'GDSL' lipolytic enzyme family.</text>
</comment>
<dbReference type="InterPro" id="IPR036514">
    <property type="entry name" value="SGNH_hydro_sf"/>
</dbReference>
<evidence type="ECO:0000256" key="1">
    <source>
        <dbReference type="ARBA" id="ARBA00008668"/>
    </source>
</evidence>
<proteinExistence type="inferred from homology"/>
<evidence type="ECO:0000256" key="2">
    <source>
        <dbReference type="SAM" id="SignalP"/>
    </source>
</evidence>